<dbReference type="SUPFAM" id="SSF81891">
    <property type="entry name" value="Poly A polymerase C-terminal region-like"/>
    <property type="match status" value="1"/>
</dbReference>
<keyword evidence="6" id="KW-0548">Nucleotidyltransferase</keyword>
<keyword evidence="15" id="KW-1185">Reference proteome</keyword>
<evidence type="ECO:0000256" key="2">
    <source>
        <dbReference type="ARBA" id="ARBA00007265"/>
    </source>
</evidence>
<dbReference type="PANTHER" id="PTHR47788:SF1">
    <property type="entry name" value="A-ADDING TRNA NUCLEOTIDYLTRANSFERASE"/>
    <property type="match status" value="1"/>
</dbReference>
<dbReference type="InterPro" id="IPR052390">
    <property type="entry name" value="tRNA_nt/polyA_polymerase"/>
</dbReference>
<feature type="domain" description="tRNA nucleotidyltransferase/poly(A) polymerase RNA and SrmB- binding" evidence="13">
    <location>
        <begin position="198"/>
        <end position="259"/>
    </location>
</feature>
<dbReference type="GO" id="GO:0016779">
    <property type="term" value="F:nucleotidyltransferase activity"/>
    <property type="evidence" value="ECO:0007669"/>
    <property type="project" value="UniProtKB-KW"/>
</dbReference>
<dbReference type="Proteomes" id="UP000631421">
    <property type="component" value="Unassembled WGS sequence"/>
</dbReference>
<evidence type="ECO:0000256" key="3">
    <source>
        <dbReference type="ARBA" id="ARBA00022555"/>
    </source>
</evidence>
<dbReference type="GO" id="GO:0008033">
    <property type="term" value="P:tRNA processing"/>
    <property type="evidence" value="ECO:0007669"/>
    <property type="project" value="UniProtKB-KW"/>
</dbReference>
<evidence type="ECO:0000256" key="1">
    <source>
        <dbReference type="ARBA" id="ARBA00001946"/>
    </source>
</evidence>
<reference evidence="14" key="1">
    <citation type="journal article" date="2015" name="ISME J.">
        <title>Draft Genome Sequence of Streptomyces incarnatus NRRL8089, which Produces the Nucleoside Antibiotic Sinefungin.</title>
        <authorList>
            <person name="Oshima K."/>
            <person name="Hattori M."/>
            <person name="Shimizu H."/>
            <person name="Fukuda K."/>
            <person name="Nemoto M."/>
            <person name="Inagaki K."/>
            <person name="Tamura T."/>
        </authorList>
    </citation>
    <scope>NUCLEOTIDE SEQUENCE</scope>
    <source>
        <strain evidence="14">FACHB-1277</strain>
    </source>
</reference>
<dbReference type="GO" id="GO:0046872">
    <property type="term" value="F:metal ion binding"/>
    <property type="evidence" value="ECO:0007669"/>
    <property type="project" value="UniProtKB-KW"/>
</dbReference>
<sequence>MYILNFDRFFSPEQWQIITKAAAIAVEQNLRAFAVGGIVRDGILQAEVTAPKFPKDIDLVFDGGENAGIKVAIALHEIFPESQIQIHEKFQTAELVWQGALNFTMDLATARAEHYAYAGANPEVRAVNIEQDLYRRDFTVNALAVQIDPVHGTRGEVIDRFHGIEDLRQRQIQGIRQGLFAEDPRRLFRAVRFAVRLGFAIADETVAEMIATTSTGLHDAIGGARLRAELSYTLAEPKSAQMFAYLENLGALRCIHPDLHLPKVKHLHSFKHQWRRSQYWLKQMNLSQQVPVTKRSSQINLGIELLISYLVDHVVKSYGDRPDLVQLTQPINQLLDSLNLGLTNDQKLRQINLVKLLADLSSLEFGSASPQPSKITLYLQKFDLNTLLLAAAKCLPTHRRIIWHYLTKWQRIKAPLTGKDLQKLGYGAGKQMGEILQTLRSAAIDGLITTQEQAIAYLNQ</sequence>
<keyword evidence="7" id="KW-0479">Metal-binding</keyword>
<dbReference type="EMBL" id="JACJPY010000020">
    <property type="protein sequence ID" value="MBD2150148.1"/>
    <property type="molecule type" value="Genomic_DNA"/>
</dbReference>
<evidence type="ECO:0000313" key="15">
    <source>
        <dbReference type="Proteomes" id="UP000631421"/>
    </source>
</evidence>
<feature type="domain" description="Poly A polymerase head" evidence="12">
    <location>
        <begin position="33"/>
        <end position="172"/>
    </location>
</feature>
<evidence type="ECO:0000256" key="5">
    <source>
        <dbReference type="ARBA" id="ARBA00022694"/>
    </source>
</evidence>
<evidence type="ECO:0000256" key="6">
    <source>
        <dbReference type="ARBA" id="ARBA00022695"/>
    </source>
</evidence>
<dbReference type="InterPro" id="IPR002646">
    <property type="entry name" value="PolA_pol_head_dom"/>
</dbReference>
<keyword evidence="8" id="KW-0547">Nucleotide-binding</keyword>
<dbReference type="SUPFAM" id="SSF81301">
    <property type="entry name" value="Nucleotidyltransferase"/>
    <property type="match status" value="1"/>
</dbReference>
<accession>A0A926USX3</accession>
<evidence type="ECO:0000256" key="4">
    <source>
        <dbReference type="ARBA" id="ARBA00022679"/>
    </source>
</evidence>
<comment type="caution">
    <text evidence="14">The sequence shown here is derived from an EMBL/GenBank/DDBJ whole genome shotgun (WGS) entry which is preliminary data.</text>
</comment>
<dbReference type="Pfam" id="PF01743">
    <property type="entry name" value="PolyA_pol"/>
    <property type="match status" value="1"/>
</dbReference>
<evidence type="ECO:0000256" key="10">
    <source>
        <dbReference type="ARBA" id="ARBA00022884"/>
    </source>
</evidence>
<keyword evidence="3" id="KW-0820">tRNA-binding</keyword>
<dbReference type="PANTHER" id="PTHR47788">
    <property type="entry name" value="POLYA POLYMERASE"/>
    <property type="match status" value="1"/>
</dbReference>
<reference evidence="14" key="2">
    <citation type="submission" date="2020-08" db="EMBL/GenBank/DDBJ databases">
        <authorList>
            <person name="Chen M."/>
            <person name="Teng W."/>
            <person name="Zhao L."/>
            <person name="Hu C."/>
            <person name="Zhou Y."/>
            <person name="Han B."/>
            <person name="Song L."/>
            <person name="Shu W."/>
        </authorList>
    </citation>
    <scope>NUCLEOTIDE SEQUENCE</scope>
    <source>
        <strain evidence="14">FACHB-1277</strain>
    </source>
</reference>
<dbReference type="GO" id="GO:0000166">
    <property type="term" value="F:nucleotide binding"/>
    <property type="evidence" value="ECO:0007669"/>
    <property type="project" value="UniProtKB-KW"/>
</dbReference>
<evidence type="ECO:0000259" key="13">
    <source>
        <dbReference type="Pfam" id="PF12627"/>
    </source>
</evidence>
<gene>
    <name evidence="14" type="ORF">H6F44_08460</name>
</gene>
<dbReference type="CDD" id="cd05398">
    <property type="entry name" value="NT_ClassII-CCAase"/>
    <property type="match status" value="1"/>
</dbReference>
<evidence type="ECO:0000256" key="11">
    <source>
        <dbReference type="RuleBase" id="RU003953"/>
    </source>
</evidence>
<dbReference type="GO" id="GO:0000049">
    <property type="term" value="F:tRNA binding"/>
    <property type="evidence" value="ECO:0007669"/>
    <property type="project" value="UniProtKB-KW"/>
</dbReference>
<proteinExistence type="inferred from homology"/>
<organism evidence="14 15">
    <name type="scientific">Pseudanabaena cinerea FACHB-1277</name>
    <dbReference type="NCBI Taxonomy" id="2949581"/>
    <lineage>
        <taxon>Bacteria</taxon>
        <taxon>Bacillati</taxon>
        <taxon>Cyanobacteriota</taxon>
        <taxon>Cyanophyceae</taxon>
        <taxon>Pseudanabaenales</taxon>
        <taxon>Pseudanabaenaceae</taxon>
        <taxon>Pseudanabaena</taxon>
        <taxon>Pseudanabaena cinerea</taxon>
    </lineage>
</organism>
<dbReference type="Gene3D" id="1.10.3090.10">
    <property type="entry name" value="cca-adding enzyme, domain 2"/>
    <property type="match status" value="1"/>
</dbReference>
<comment type="similarity">
    <text evidence="2 11">Belongs to the tRNA nucleotidyltransferase/poly(A) polymerase family.</text>
</comment>
<evidence type="ECO:0000313" key="14">
    <source>
        <dbReference type="EMBL" id="MBD2150148.1"/>
    </source>
</evidence>
<dbReference type="RefSeq" id="WP_190350515.1">
    <property type="nucleotide sequence ID" value="NZ_JACJPY010000020.1"/>
</dbReference>
<protein>
    <submittedName>
        <fullName evidence="14">CCA tRNA nucleotidyltransferase</fullName>
    </submittedName>
</protein>
<dbReference type="InterPro" id="IPR043519">
    <property type="entry name" value="NT_sf"/>
</dbReference>
<dbReference type="InterPro" id="IPR032828">
    <property type="entry name" value="PolyA_RNA-bd"/>
</dbReference>
<keyword evidence="9" id="KW-0460">Magnesium</keyword>
<name>A0A926USX3_9CYAN</name>
<comment type="cofactor">
    <cofactor evidence="1">
        <name>Mg(2+)</name>
        <dbReference type="ChEBI" id="CHEBI:18420"/>
    </cofactor>
</comment>
<keyword evidence="5" id="KW-0819">tRNA processing</keyword>
<keyword evidence="4 11" id="KW-0808">Transferase</keyword>
<dbReference type="Pfam" id="PF12627">
    <property type="entry name" value="PolyA_pol_RNAbd"/>
    <property type="match status" value="1"/>
</dbReference>
<dbReference type="AlphaFoldDB" id="A0A926USX3"/>
<evidence type="ECO:0000256" key="9">
    <source>
        <dbReference type="ARBA" id="ARBA00022842"/>
    </source>
</evidence>
<keyword evidence="10 11" id="KW-0694">RNA-binding</keyword>
<evidence type="ECO:0000256" key="8">
    <source>
        <dbReference type="ARBA" id="ARBA00022741"/>
    </source>
</evidence>
<evidence type="ECO:0000256" key="7">
    <source>
        <dbReference type="ARBA" id="ARBA00022723"/>
    </source>
</evidence>
<evidence type="ECO:0000259" key="12">
    <source>
        <dbReference type="Pfam" id="PF01743"/>
    </source>
</evidence>
<dbReference type="Gene3D" id="3.30.460.10">
    <property type="entry name" value="Beta Polymerase, domain 2"/>
    <property type="match status" value="1"/>
</dbReference>